<dbReference type="SUPFAM" id="SSF53756">
    <property type="entry name" value="UDP-Glycosyltransferase/glycogen phosphorylase"/>
    <property type="match status" value="1"/>
</dbReference>
<dbReference type="KEGG" id="trc:DYE49_05230"/>
<keyword evidence="4" id="KW-1185">Reference proteome</keyword>
<dbReference type="GO" id="GO:0016740">
    <property type="term" value="F:transferase activity"/>
    <property type="evidence" value="ECO:0007669"/>
    <property type="project" value="UniProtKB-KW"/>
</dbReference>
<evidence type="ECO:0000313" key="5">
    <source>
        <dbReference type="Proteomes" id="UP000593591"/>
    </source>
</evidence>
<dbReference type="Proteomes" id="UP000593591">
    <property type="component" value="Chromosome"/>
</dbReference>
<dbReference type="Pfam" id="PF22059">
    <property type="entry name" value="GumK_N"/>
    <property type="match status" value="1"/>
</dbReference>
<gene>
    <name evidence="3" type="ORF">DYE49_05230</name>
    <name evidence="2" type="ORF">HNP77_000765</name>
</gene>
<dbReference type="Proteomes" id="UP000578697">
    <property type="component" value="Unassembled WGS sequence"/>
</dbReference>
<sequence>MNIKKITFLTGHNWISNRLGGFHKFAQAACEAGIETVFFSFPRPYYGYFMKQELFNKKSIKQLQKGITYKIGAAQLHNVTLATLKLPNFANKILSDNLMNSFERFSFTSFKTFAKKWLDGTDVFVFESCDGMIFVDKIKQMYPNAKIVYRPSDPMMFDGALERYVKNEKNIMKKADLNIIVNKEGLDLYRRKIPDFETSIKYVLLSNGVDIESYEKTYECPDLLKKENTILYVGAWEVEWTLLFKAAEQNKAFNYIVVCPNYPSEDIQHKIKTYSNLFYIPGIRPSEVPAWITNCSVVMVPYVTDFYKNRPLGITAKYYQAMAAHKPIVAYCDTPKLKETGAVVTYTYDEFITEIQKAVQKKRVNYSFDLSERKWNNITKKFLELISDF</sequence>
<dbReference type="Gene3D" id="3.40.50.11010">
    <property type="match status" value="1"/>
</dbReference>
<feature type="domain" description="Glucuronosyltransferase GumK N-terminal" evidence="1">
    <location>
        <begin position="8"/>
        <end position="180"/>
    </location>
</feature>
<dbReference type="EMBL" id="CP031517">
    <property type="protein sequence ID" value="QOS39887.1"/>
    <property type="molecule type" value="Genomic_DNA"/>
</dbReference>
<dbReference type="RefSeq" id="WP_184651840.1">
    <property type="nucleotide sequence ID" value="NZ_JACHFR010000001.1"/>
</dbReference>
<organism evidence="2 4">
    <name type="scientific">Treponema rectale</name>
    <dbReference type="NCBI Taxonomy" id="744512"/>
    <lineage>
        <taxon>Bacteria</taxon>
        <taxon>Pseudomonadati</taxon>
        <taxon>Spirochaetota</taxon>
        <taxon>Spirochaetia</taxon>
        <taxon>Spirochaetales</taxon>
        <taxon>Treponemataceae</taxon>
        <taxon>Treponema</taxon>
    </lineage>
</organism>
<evidence type="ECO:0000313" key="3">
    <source>
        <dbReference type="EMBL" id="QOS39887.1"/>
    </source>
</evidence>
<proteinExistence type="predicted"/>
<keyword evidence="2" id="KW-0808">Transferase</keyword>
<protein>
    <submittedName>
        <fullName evidence="2">Glycosyltransferase involved in cell wall biosynthesis</fullName>
    </submittedName>
</protein>
<accession>A0A840SG57</accession>
<dbReference type="EMBL" id="JACHFR010000001">
    <property type="protein sequence ID" value="MBB5218421.1"/>
    <property type="molecule type" value="Genomic_DNA"/>
</dbReference>
<reference evidence="3 5" key="1">
    <citation type="submission" date="2018-08" db="EMBL/GenBank/DDBJ databases">
        <title>The first complete genome of Treponema rectale (CHPAT), a commensal spirochete of the bovine rectum.</title>
        <authorList>
            <person name="Staton G.J."/>
            <person name="Clegg S.R."/>
            <person name="Carter S.D."/>
            <person name="Radford A.D."/>
            <person name="Darby A."/>
            <person name="Hall N."/>
            <person name="Birtles R.J."/>
            <person name="Evans N.J."/>
        </authorList>
    </citation>
    <scope>NUCLEOTIDE SEQUENCE [LARGE SCALE GENOMIC DNA]</scope>
    <source>
        <strain evidence="3 5">CHPA</strain>
    </source>
</reference>
<dbReference type="AlphaFoldDB" id="A0A840SG57"/>
<reference evidence="2 4" key="2">
    <citation type="submission" date="2020-08" db="EMBL/GenBank/DDBJ databases">
        <title>Genomic Encyclopedia of Type Strains, Phase IV (KMG-IV): sequencing the most valuable type-strain genomes for metagenomic binning, comparative biology and taxonomic classification.</title>
        <authorList>
            <person name="Goeker M."/>
        </authorList>
    </citation>
    <scope>NUCLEOTIDE SEQUENCE [LARGE SCALE GENOMIC DNA]</scope>
    <source>
        <strain evidence="2 4">DSM 103679</strain>
    </source>
</reference>
<name>A0A840SG57_9SPIR</name>
<dbReference type="Gene3D" id="3.40.50.2000">
    <property type="entry name" value="Glycogen Phosphorylase B"/>
    <property type="match status" value="1"/>
</dbReference>
<dbReference type="Pfam" id="PF13692">
    <property type="entry name" value="Glyco_trans_1_4"/>
    <property type="match status" value="1"/>
</dbReference>
<evidence type="ECO:0000259" key="1">
    <source>
        <dbReference type="Pfam" id="PF22059"/>
    </source>
</evidence>
<dbReference type="InterPro" id="IPR054299">
    <property type="entry name" value="GumK_N"/>
</dbReference>
<evidence type="ECO:0000313" key="4">
    <source>
        <dbReference type="Proteomes" id="UP000578697"/>
    </source>
</evidence>
<evidence type="ECO:0000313" key="2">
    <source>
        <dbReference type="EMBL" id="MBB5218421.1"/>
    </source>
</evidence>